<dbReference type="NCBIfam" id="TIGR00787">
    <property type="entry name" value="dctP"/>
    <property type="match status" value="1"/>
</dbReference>
<accession>A0A1G8JXT9</accession>
<dbReference type="InterPro" id="IPR018389">
    <property type="entry name" value="DctP_fam"/>
</dbReference>
<dbReference type="GO" id="GO:0055085">
    <property type="term" value="P:transmembrane transport"/>
    <property type="evidence" value="ECO:0007669"/>
    <property type="project" value="InterPro"/>
</dbReference>
<evidence type="ECO:0000256" key="4">
    <source>
        <dbReference type="SAM" id="MobiDB-lite"/>
    </source>
</evidence>
<dbReference type="GO" id="GO:0030288">
    <property type="term" value="C:outer membrane-bounded periplasmic space"/>
    <property type="evidence" value="ECO:0007669"/>
    <property type="project" value="InterPro"/>
</dbReference>
<dbReference type="InterPro" id="IPR038404">
    <property type="entry name" value="TRAP_DctP_sf"/>
</dbReference>
<dbReference type="PANTHER" id="PTHR33376">
    <property type="match status" value="1"/>
</dbReference>
<reference evidence="6 7" key="1">
    <citation type="submission" date="2016-10" db="EMBL/GenBank/DDBJ databases">
        <authorList>
            <person name="de Groot N.N."/>
        </authorList>
    </citation>
    <scope>NUCLEOTIDE SEQUENCE [LARGE SCALE GENOMIC DNA]</scope>
    <source>
        <strain evidence="6 7">DSM 21771</strain>
    </source>
</reference>
<dbReference type="Proteomes" id="UP000198853">
    <property type="component" value="Unassembled WGS sequence"/>
</dbReference>
<feature type="signal peptide" evidence="5">
    <location>
        <begin position="1"/>
        <end position="22"/>
    </location>
</feature>
<keyword evidence="3 5" id="KW-0732">Signal</keyword>
<evidence type="ECO:0000256" key="3">
    <source>
        <dbReference type="ARBA" id="ARBA00022729"/>
    </source>
</evidence>
<dbReference type="Gene3D" id="3.40.190.170">
    <property type="entry name" value="Bacterial extracellular solute-binding protein, family 7"/>
    <property type="match status" value="1"/>
</dbReference>
<evidence type="ECO:0000256" key="2">
    <source>
        <dbReference type="ARBA" id="ARBA00022448"/>
    </source>
</evidence>
<dbReference type="PANTHER" id="PTHR33376:SF7">
    <property type="entry name" value="C4-DICARBOXYLATE-BINDING PROTEIN DCTB"/>
    <property type="match status" value="1"/>
</dbReference>
<protein>
    <submittedName>
        <fullName evidence="6">C4-dicarboxylate-binding protein DctP</fullName>
    </submittedName>
</protein>
<evidence type="ECO:0000256" key="1">
    <source>
        <dbReference type="ARBA" id="ARBA00009023"/>
    </source>
</evidence>
<feature type="compositionally biased region" description="Acidic residues" evidence="4">
    <location>
        <begin position="41"/>
        <end position="54"/>
    </location>
</feature>
<name>A0A1G8JXT9_9BACI</name>
<dbReference type="NCBIfam" id="NF037995">
    <property type="entry name" value="TRAP_S1"/>
    <property type="match status" value="1"/>
</dbReference>
<keyword evidence="2" id="KW-0813">Transport</keyword>
<organism evidence="6 7">
    <name type="scientific">Natribacillus halophilus</name>
    <dbReference type="NCBI Taxonomy" id="549003"/>
    <lineage>
        <taxon>Bacteria</taxon>
        <taxon>Bacillati</taxon>
        <taxon>Bacillota</taxon>
        <taxon>Bacilli</taxon>
        <taxon>Bacillales</taxon>
        <taxon>Bacillaceae</taxon>
        <taxon>Natribacillus</taxon>
    </lineage>
</organism>
<dbReference type="AlphaFoldDB" id="A0A1G8JXT9"/>
<feature type="region of interest" description="Disordered" evidence="4">
    <location>
        <begin position="31"/>
        <end position="54"/>
    </location>
</feature>
<sequence>MGYTRKNFFIMIYLISIMALTAACGESTEEVNEGDAIGEGGIDEGEAGEESEAPDDAEHVITFSHNQPLESPEHIGAEEFKEYIEEASDGEVHVDLYPDSQLGSLREQVESTQLGEIDITMQPSAVVSPFVDDVKVVDLPYLLPNDYDAIFEIFDGELGDELLERLEQGQFKGLGYWFGGFKLLTTDGVEIREPDDMQGLDMRSMEAEVLLAQYEQWGANPVGVPYAEVYNSLQQGVVDGQENPLQTVILQNFYEVQDQAINSYHGTMTYLLMTNLDWFEGLPDDIQQLVVEAEEEARMVAREAKIDMEDEYIEELENMEDINYYELTDEEIEVFREASLPVHEEEYDEEWQQDYLQRLYDAIEESTGEDLF</sequence>
<dbReference type="InterPro" id="IPR004682">
    <property type="entry name" value="TRAP_DctP"/>
</dbReference>
<proteinExistence type="inferred from homology"/>
<comment type="similarity">
    <text evidence="1">Belongs to the bacterial solute-binding protein 7 family.</text>
</comment>
<dbReference type="EMBL" id="FNEN01000001">
    <property type="protein sequence ID" value="SDI35994.1"/>
    <property type="molecule type" value="Genomic_DNA"/>
</dbReference>
<keyword evidence="7" id="KW-1185">Reference proteome</keyword>
<evidence type="ECO:0000313" key="6">
    <source>
        <dbReference type="EMBL" id="SDI35994.1"/>
    </source>
</evidence>
<dbReference type="PROSITE" id="PS51257">
    <property type="entry name" value="PROKAR_LIPOPROTEIN"/>
    <property type="match status" value="1"/>
</dbReference>
<dbReference type="RefSeq" id="WP_245723025.1">
    <property type="nucleotide sequence ID" value="NZ_FNEN01000001.1"/>
</dbReference>
<gene>
    <name evidence="6" type="ORF">SAMN04488123_101450</name>
</gene>
<dbReference type="PIRSF" id="PIRSF006470">
    <property type="entry name" value="DctB"/>
    <property type="match status" value="1"/>
</dbReference>
<dbReference type="CDD" id="cd13603">
    <property type="entry name" value="PBP2_TRAP_Siap_TeaA_like"/>
    <property type="match status" value="1"/>
</dbReference>
<feature type="chain" id="PRO_5039473554" evidence="5">
    <location>
        <begin position="23"/>
        <end position="372"/>
    </location>
</feature>
<dbReference type="Pfam" id="PF03480">
    <property type="entry name" value="DctP"/>
    <property type="match status" value="1"/>
</dbReference>
<evidence type="ECO:0000313" key="7">
    <source>
        <dbReference type="Proteomes" id="UP000198853"/>
    </source>
</evidence>
<evidence type="ECO:0000256" key="5">
    <source>
        <dbReference type="SAM" id="SignalP"/>
    </source>
</evidence>